<dbReference type="Proteomes" id="UP000273786">
    <property type="component" value="Unassembled WGS sequence"/>
</dbReference>
<dbReference type="InterPro" id="IPR051599">
    <property type="entry name" value="Cell_Envelope_Assoc"/>
</dbReference>
<keyword evidence="1" id="KW-0472">Membrane</keyword>
<evidence type="ECO:0000259" key="2">
    <source>
        <dbReference type="Pfam" id="PF02698"/>
    </source>
</evidence>
<name>A0A3P3G205_9HYPH</name>
<keyword evidence="1" id="KW-0812">Transmembrane</keyword>
<organism evidence="3 4">
    <name type="scientific">Mesorhizobium tamadayense</name>
    <dbReference type="NCBI Taxonomy" id="425306"/>
    <lineage>
        <taxon>Bacteria</taxon>
        <taxon>Pseudomonadati</taxon>
        <taxon>Pseudomonadota</taxon>
        <taxon>Alphaproteobacteria</taxon>
        <taxon>Hyphomicrobiales</taxon>
        <taxon>Phyllobacteriaceae</taxon>
        <taxon>Mesorhizobium</taxon>
    </lineage>
</organism>
<feature type="domain" description="DUF218" evidence="2">
    <location>
        <begin position="72"/>
        <end position="205"/>
    </location>
</feature>
<accession>A0A3P3G205</accession>
<dbReference type="PANTHER" id="PTHR30336:SF4">
    <property type="entry name" value="ENVELOPE BIOGENESIS FACTOR ELYC"/>
    <property type="match status" value="1"/>
</dbReference>
<proteinExistence type="predicted"/>
<keyword evidence="4" id="KW-1185">Reference proteome</keyword>
<evidence type="ECO:0000313" key="3">
    <source>
        <dbReference type="EMBL" id="RRI04885.1"/>
    </source>
</evidence>
<feature type="transmembrane region" description="Helical" evidence="1">
    <location>
        <begin position="32"/>
        <end position="55"/>
    </location>
</feature>
<dbReference type="GO" id="GO:0043164">
    <property type="term" value="P:Gram-negative-bacterium-type cell wall biogenesis"/>
    <property type="evidence" value="ECO:0007669"/>
    <property type="project" value="TreeGrafter"/>
</dbReference>
<protein>
    <submittedName>
        <fullName evidence="3">YdcF family protein</fullName>
    </submittedName>
</protein>
<gene>
    <name evidence="3" type="ORF">EH240_06930</name>
</gene>
<reference evidence="3 4" key="1">
    <citation type="submission" date="2018-11" db="EMBL/GenBank/DDBJ databases">
        <title>the genome of Mesorhizobium tamadayense DSM 28320.</title>
        <authorList>
            <person name="Gao J."/>
        </authorList>
    </citation>
    <scope>NUCLEOTIDE SEQUENCE [LARGE SCALE GENOMIC DNA]</scope>
    <source>
        <strain evidence="3 4">DSM 28320</strain>
    </source>
</reference>
<comment type="caution">
    <text evidence="3">The sequence shown here is derived from an EMBL/GenBank/DDBJ whole genome shotgun (WGS) entry which is preliminary data.</text>
</comment>
<evidence type="ECO:0000313" key="4">
    <source>
        <dbReference type="Proteomes" id="UP000273786"/>
    </source>
</evidence>
<dbReference type="GO" id="GO:0005886">
    <property type="term" value="C:plasma membrane"/>
    <property type="evidence" value="ECO:0007669"/>
    <property type="project" value="TreeGrafter"/>
</dbReference>
<dbReference type="Pfam" id="PF02698">
    <property type="entry name" value="DUF218"/>
    <property type="match status" value="1"/>
</dbReference>
<dbReference type="GO" id="GO:0000270">
    <property type="term" value="P:peptidoglycan metabolic process"/>
    <property type="evidence" value="ECO:0007669"/>
    <property type="project" value="TreeGrafter"/>
</dbReference>
<dbReference type="EMBL" id="RQXT01000006">
    <property type="protein sequence ID" value="RRI04885.1"/>
    <property type="molecule type" value="Genomic_DNA"/>
</dbReference>
<dbReference type="PANTHER" id="PTHR30336">
    <property type="entry name" value="INNER MEMBRANE PROTEIN, PROBABLE PERMEASE"/>
    <property type="match status" value="1"/>
</dbReference>
<dbReference type="CDD" id="cd06259">
    <property type="entry name" value="YdcF-like"/>
    <property type="match status" value="1"/>
</dbReference>
<sequence>MMDARDSTGTAGRMPAALTRGAAPARSGRLRFALRICGFFVLALLALFAGGFGWFADKVSNMTTPANPAKADAIIVLTGGQSRLDAAMDLLASGKGERLLISGVHPSASRRQLQVALGGDKQLFSCCVDIDRAALDTIGNAEESAKWVESHAYGSIILVTNNYHMPRSLLEMSRLLHGARLEPYPVVNTNLGNGNWLTKPEALRVLLTEYSKYVLALARGVVPLRPTAEGVALAEASAALPSSSYGGARSEATRRRP</sequence>
<evidence type="ECO:0000256" key="1">
    <source>
        <dbReference type="SAM" id="Phobius"/>
    </source>
</evidence>
<dbReference type="OrthoDB" id="9812311at2"/>
<dbReference type="AlphaFoldDB" id="A0A3P3G205"/>
<dbReference type="InterPro" id="IPR003848">
    <property type="entry name" value="DUF218"/>
</dbReference>
<keyword evidence="1" id="KW-1133">Transmembrane helix</keyword>